<dbReference type="EC" id="3.4.16.4" evidence="3"/>
<dbReference type="InterPro" id="IPR012907">
    <property type="entry name" value="Peptidase_S11_C"/>
</dbReference>
<keyword evidence="5" id="KW-0645">Protease</keyword>
<evidence type="ECO:0000256" key="7">
    <source>
        <dbReference type="ARBA" id="ARBA00022801"/>
    </source>
</evidence>
<keyword evidence="7 15" id="KW-0378">Hydrolase</keyword>
<keyword evidence="4 15" id="KW-0121">Carboxypeptidase</keyword>
<proteinExistence type="inferred from homology"/>
<evidence type="ECO:0000256" key="8">
    <source>
        <dbReference type="ARBA" id="ARBA00022960"/>
    </source>
</evidence>
<dbReference type="RefSeq" id="WP_379865853.1">
    <property type="nucleotide sequence ID" value="NZ_JBHTBW010000045.1"/>
</dbReference>
<evidence type="ECO:0000313" key="16">
    <source>
        <dbReference type="Proteomes" id="UP001596500"/>
    </source>
</evidence>
<evidence type="ECO:0000256" key="5">
    <source>
        <dbReference type="ARBA" id="ARBA00022670"/>
    </source>
</evidence>
<dbReference type="InterPro" id="IPR001967">
    <property type="entry name" value="Peptidase_S11_N"/>
</dbReference>
<keyword evidence="8" id="KW-0133">Cell shape</keyword>
<comment type="caution">
    <text evidence="15">The sequence shown here is derived from an EMBL/GenBank/DDBJ whole genome shotgun (WGS) entry which is preliminary data.</text>
</comment>
<evidence type="ECO:0000256" key="12">
    <source>
        <dbReference type="RuleBase" id="RU004016"/>
    </source>
</evidence>
<evidence type="ECO:0000256" key="1">
    <source>
        <dbReference type="ARBA" id="ARBA00004752"/>
    </source>
</evidence>
<protein>
    <recommendedName>
        <fullName evidence="3">serine-type D-Ala-D-Ala carboxypeptidase</fullName>
        <ecNumber evidence="3">3.4.16.4</ecNumber>
    </recommendedName>
</protein>
<keyword evidence="9" id="KW-0573">Peptidoglycan synthesis</keyword>
<evidence type="ECO:0000256" key="9">
    <source>
        <dbReference type="ARBA" id="ARBA00022984"/>
    </source>
</evidence>
<dbReference type="Pfam" id="PF07943">
    <property type="entry name" value="PBP5_C"/>
    <property type="match status" value="1"/>
</dbReference>
<evidence type="ECO:0000256" key="3">
    <source>
        <dbReference type="ARBA" id="ARBA00012448"/>
    </source>
</evidence>
<feature type="domain" description="Peptidase S11 D-Ala-D-Ala carboxypeptidase A C-terminal" evidence="14">
    <location>
        <begin position="277"/>
        <end position="362"/>
    </location>
</feature>
<evidence type="ECO:0000256" key="4">
    <source>
        <dbReference type="ARBA" id="ARBA00022645"/>
    </source>
</evidence>
<gene>
    <name evidence="15" type="ORF">ACFQNG_13850</name>
</gene>
<organism evidence="15 16">
    <name type="scientific">Laceyella putida</name>
    <dbReference type="NCBI Taxonomy" id="110101"/>
    <lineage>
        <taxon>Bacteria</taxon>
        <taxon>Bacillati</taxon>
        <taxon>Bacillota</taxon>
        <taxon>Bacilli</taxon>
        <taxon>Bacillales</taxon>
        <taxon>Thermoactinomycetaceae</taxon>
        <taxon>Laceyella</taxon>
    </lineage>
</organism>
<reference evidence="16" key="1">
    <citation type="journal article" date="2019" name="Int. J. Syst. Evol. Microbiol.">
        <title>The Global Catalogue of Microorganisms (GCM) 10K type strain sequencing project: providing services to taxonomists for standard genome sequencing and annotation.</title>
        <authorList>
            <consortium name="The Broad Institute Genomics Platform"/>
            <consortium name="The Broad Institute Genome Sequencing Center for Infectious Disease"/>
            <person name="Wu L."/>
            <person name="Ma J."/>
        </authorList>
    </citation>
    <scope>NUCLEOTIDE SEQUENCE [LARGE SCALE GENOMIC DNA]</scope>
    <source>
        <strain evidence="16">CGMCC 1.12942</strain>
    </source>
</reference>
<dbReference type="PANTHER" id="PTHR21581:SF33">
    <property type="entry name" value="D-ALANYL-D-ALANINE CARBOXYPEPTIDASE DACB"/>
    <property type="match status" value="1"/>
</dbReference>
<name>A0ABW2RMC2_9BACL</name>
<keyword evidence="16" id="KW-1185">Reference proteome</keyword>
<dbReference type="Pfam" id="PF00768">
    <property type="entry name" value="Peptidase_S11"/>
    <property type="match status" value="1"/>
</dbReference>
<dbReference type="Gene3D" id="2.30.140.30">
    <property type="match status" value="1"/>
</dbReference>
<dbReference type="InterPro" id="IPR012338">
    <property type="entry name" value="Beta-lactam/transpept-like"/>
</dbReference>
<comment type="pathway">
    <text evidence="1">Cell wall biogenesis; peptidoglycan biosynthesis.</text>
</comment>
<dbReference type="Gene3D" id="3.40.710.10">
    <property type="entry name" value="DD-peptidase/beta-lactamase superfamily"/>
    <property type="match status" value="1"/>
</dbReference>
<evidence type="ECO:0000259" key="14">
    <source>
        <dbReference type="Pfam" id="PF07943"/>
    </source>
</evidence>
<sequence>MNRVKQWGIIALIVAVGGTMLFGQPSMAQEGTSDIDVAPGAQAAICADATSGRVLYGKNVDDEMLIASLTKIMTAIVAIESGKLDELVTVGPRAVGVEGSSIYLKQGEKIPLITLLYGLMLRSGNDAAVAIAEHIGGSVEGFVYLMNRKAEYMGLEHTHFANPHGLDAEGHYSSARDLAVLTSYALKNPTFQEIVKTEVKTVPWPGEKWNRKFYNKNKMLRLYKWADGVKTGYTKKARRTLVASATKEGHQLVTVTLNDGDDWRDSMNMLEYGFQQYDLVPILQKGQVVSKRAVQSKEDKLFDVIAGTSFSFPLTDQEKGQVVVEPIISFPLKLVRHDQQQVGSARIFLREEQIGAIPLVVKFRSEPSVFRRFKDWLGLMVWQGERR</sequence>
<dbReference type="GO" id="GO:0004180">
    <property type="term" value="F:carboxypeptidase activity"/>
    <property type="evidence" value="ECO:0007669"/>
    <property type="project" value="UniProtKB-KW"/>
</dbReference>
<dbReference type="PANTHER" id="PTHR21581">
    <property type="entry name" value="D-ALANYL-D-ALANINE CARBOXYPEPTIDASE"/>
    <property type="match status" value="1"/>
</dbReference>
<evidence type="ECO:0000259" key="13">
    <source>
        <dbReference type="Pfam" id="PF00768"/>
    </source>
</evidence>
<evidence type="ECO:0000256" key="6">
    <source>
        <dbReference type="ARBA" id="ARBA00022729"/>
    </source>
</evidence>
<dbReference type="EMBL" id="JBHTBW010000045">
    <property type="protein sequence ID" value="MFC7442174.1"/>
    <property type="molecule type" value="Genomic_DNA"/>
</dbReference>
<evidence type="ECO:0000256" key="2">
    <source>
        <dbReference type="ARBA" id="ARBA00007164"/>
    </source>
</evidence>
<feature type="domain" description="Peptidase S11 D-alanyl-D-alanine carboxypeptidase A N-terminal" evidence="13">
    <location>
        <begin position="41"/>
        <end position="259"/>
    </location>
</feature>
<keyword evidence="10" id="KW-0961">Cell wall biogenesis/degradation</keyword>
<evidence type="ECO:0000256" key="11">
    <source>
        <dbReference type="ARBA" id="ARBA00034000"/>
    </source>
</evidence>
<evidence type="ECO:0000256" key="10">
    <source>
        <dbReference type="ARBA" id="ARBA00023316"/>
    </source>
</evidence>
<accession>A0ABW2RMC2</accession>
<comment type="similarity">
    <text evidence="2 12">Belongs to the peptidase S11 family.</text>
</comment>
<dbReference type="InterPro" id="IPR018044">
    <property type="entry name" value="Peptidase_S11"/>
</dbReference>
<dbReference type="SUPFAM" id="SSF56601">
    <property type="entry name" value="beta-lactamase/transpeptidase-like"/>
    <property type="match status" value="1"/>
</dbReference>
<dbReference type="Proteomes" id="UP001596500">
    <property type="component" value="Unassembled WGS sequence"/>
</dbReference>
<keyword evidence="6" id="KW-0732">Signal</keyword>
<comment type="catalytic activity">
    <reaction evidence="11">
        <text>Preferential cleavage: (Ac)2-L-Lys-D-Ala-|-D-Ala. Also transpeptidation of peptidyl-alanyl moieties that are N-acyl substituents of D-alanine.</text>
        <dbReference type="EC" id="3.4.16.4"/>
    </reaction>
</comment>
<evidence type="ECO:0000313" key="15">
    <source>
        <dbReference type="EMBL" id="MFC7442174.1"/>
    </source>
</evidence>
<dbReference type="PRINTS" id="PR00725">
    <property type="entry name" value="DADACBPTASE1"/>
</dbReference>